<dbReference type="AlphaFoldDB" id="A0A4P6P6L6"/>
<dbReference type="RefSeq" id="WP_130603831.1">
    <property type="nucleotide sequence ID" value="NZ_CP034759.1"/>
</dbReference>
<keyword evidence="3" id="KW-1185">Reference proteome</keyword>
<proteinExistence type="predicted"/>
<reference evidence="2 3" key="1">
    <citation type="submission" date="2018-12" db="EMBL/GenBank/DDBJ databases">
        <title>Complete genome of Litorilituus sediminis.</title>
        <authorList>
            <person name="Liu A."/>
            <person name="Rong J."/>
        </authorList>
    </citation>
    <scope>NUCLEOTIDE SEQUENCE [LARGE SCALE GENOMIC DNA]</scope>
    <source>
        <strain evidence="2 3">JCM 17549</strain>
    </source>
</reference>
<feature type="signal peptide" evidence="1">
    <location>
        <begin position="1"/>
        <end position="19"/>
    </location>
</feature>
<sequence length="155" mass="17657">MKLIYSILLTCLVSFASVAEEVNQELKQLAQDYFQVMVASQAPSATNKELEAYLALLTDDVGHQHLPYEVDDRRLPDGKESMRKGMMYYLGAHTEYQAKLLNTFIFNDSAIAIRYQHSAKGIHPDNNQAIAYTSVIMEVLEVEEGKVARIRKYHE</sequence>
<name>A0A4P6P6L6_9GAMM</name>
<dbReference type="SUPFAM" id="SSF54427">
    <property type="entry name" value="NTF2-like"/>
    <property type="match status" value="1"/>
</dbReference>
<evidence type="ECO:0000256" key="1">
    <source>
        <dbReference type="SAM" id="SignalP"/>
    </source>
</evidence>
<protein>
    <submittedName>
        <fullName evidence="2">Nuclear transport factor 2 family protein</fullName>
    </submittedName>
</protein>
<dbReference type="EMBL" id="CP034759">
    <property type="protein sequence ID" value="QBG37163.1"/>
    <property type="molecule type" value="Genomic_DNA"/>
</dbReference>
<dbReference type="Gene3D" id="3.10.450.50">
    <property type="match status" value="1"/>
</dbReference>
<feature type="chain" id="PRO_5020957115" evidence="1">
    <location>
        <begin position="20"/>
        <end position="155"/>
    </location>
</feature>
<dbReference type="InterPro" id="IPR032710">
    <property type="entry name" value="NTF2-like_dom_sf"/>
</dbReference>
<evidence type="ECO:0000313" key="3">
    <source>
        <dbReference type="Proteomes" id="UP000290244"/>
    </source>
</evidence>
<organism evidence="2 3">
    <name type="scientific">Litorilituus sediminis</name>
    <dbReference type="NCBI Taxonomy" id="718192"/>
    <lineage>
        <taxon>Bacteria</taxon>
        <taxon>Pseudomonadati</taxon>
        <taxon>Pseudomonadota</taxon>
        <taxon>Gammaproteobacteria</taxon>
        <taxon>Alteromonadales</taxon>
        <taxon>Colwelliaceae</taxon>
        <taxon>Litorilituus</taxon>
    </lineage>
</organism>
<dbReference type="Proteomes" id="UP000290244">
    <property type="component" value="Chromosome"/>
</dbReference>
<dbReference type="OrthoDB" id="5738463at2"/>
<gene>
    <name evidence="2" type="ORF">EMK97_16220</name>
</gene>
<accession>A0A4P6P6L6</accession>
<evidence type="ECO:0000313" key="2">
    <source>
        <dbReference type="EMBL" id="QBG37163.1"/>
    </source>
</evidence>
<keyword evidence="1" id="KW-0732">Signal</keyword>
<dbReference type="KEGG" id="lsd:EMK97_16220"/>